<dbReference type="InterPro" id="IPR015943">
    <property type="entry name" value="WD40/YVTN_repeat-like_dom_sf"/>
</dbReference>
<evidence type="ECO:0000313" key="8">
    <source>
        <dbReference type="Proteomes" id="UP000275408"/>
    </source>
</evidence>
<feature type="region of interest" description="Disordered" evidence="5">
    <location>
        <begin position="81"/>
        <end position="231"/>
    </location>
</feature>
<dbReference type="InterPro" id="IPR052416">
    <property type="entry name" value="GTF3C_component"/>
</dbReference>
<evidence type="ECO:0000256" key="4">
    <source>
        <dbReference type="PROSITE-ProRule" id="PRU00042"/>
    </source>
</evidence>
<evidence type="ECO:0000259" key="6">
    <source>
        <dbReference type="PROSITE" id="PS50157"/>
    </source>
</evidence>
<feature type="domain" description="C2H2-type" evidence="6">
    <location>
        <begin position="278"/>
        <end position="306"/>
    </location>
</feature>
<dbReference type="Gene3D" id="3.30.160.60">
    <property type="entry name" value="Classic Zinc Finger"/>
    <property type="match status" value="3"/>
</dbReference>
<dbReference type="GO" id="GO:0000127">
    <property type="term" value="C:transcription factor TFIIIC complex"/>
    <property type="evidence" value="ECO:0007669"/>
    <property type="project" value="TreeGrafter"/>
</dbReference>
<keyword evidence="4" id="KW-0479">Metal-binding</keyword>
<evidence type="ECO:0000256" key="2">
    <source>
        <dbReference type="ARBA" id="ARBA00023163"/>
    </source>
</evidence>
<feature type="compositionally biased region" description="Basic and acidic residues" evidence="5">
    <location>
        <begin position="81"/>
        <end position="90"/>
    </location>
</feature>
<accession>A0A3M6V3K6</accession>
<dbReference type="PROSITE" id="PS00028">
    <property type="entry name" value="ZINC_FINGER_C2H2_1"/>
    <property type="match status" value="3"/>
</dbReference>
<dbReference type="OrthoDB" id="4703at2759"/>
<feature type="compositionally biased region" description="Basic residues" evidence="5">
    <location>
        <begin position="115"/>
        <end position="124"/>
    </location>
</feature>
<feature type="region of interest" description="Disordered" evidence="5">
    <location>
        <begin position="474"/>
        <end position="510"/>
    </location>
</feature>
<feature type="compositionally biased region" description="Basic residues" evidence="5">
    <location>
        <begin position="474"/>
        <end position="483"/>
    </location>
</feature>
<dbReference type="GO" id="GO:0006383">
    <property type="term" value="P:transcription by RNA polymerase III"/>
    <property type="evidence" value="ECO:0007669"/>
    <property type="project" value="TreeGrafter"/>
</dbReference>
<organism evidence="7 8">
    <name type="scientific">Pocillopora damicornis</name>
    <name type="common">Cauliflower coral</name>
    <name type="synonym">Millepora damicornis</name>
    <dbReference type="NCBI Taxonomy" id="46731"/>
    <lineage>
        <taxon>Eukaryota</taxon>
        <taxon>Metazoa</taxon>
        <taxon>Cnidaria</taxon>
        <taxon>Anthozoa</taxon>
        <taxon>Hexacorallia</taxon>
        <taxon>Scleractinia</taxon>
        <taxon>Astrocoeniina</taxon>
        <taxon>Pocilloporidae</taxon>
        <taxon>Pocillopora</taxon>
    </lineage>
</organism>
<dbReference type="SUPFAM" id="SSF50978">
    <property type="entry name" value="WD40 repeat-like"/>
    <property type="match status" value="1"/>
</dbReference>
<feature type="domain" description="C2H2-type" evidence="6">
    <location>
        <begin position="64"/>
        <end position="92"/>
    </location>
</feature>
<sequence length="1035" mass="116817">MSLLKDTDDLPIKLNLDELKEELSKNGLVLCPVKGCDQDFKSLWGLKYHVRRANHQEVSSERKFKCEQCNQTFQSRIALREHRTLDHSGSESRSPLASPGIFNEMEGNATSSKGTIKRKRGRPKKNTDTSAKNNNSVTFDSTEMNKDASETLSPSVELPKKGENSDGTGRRTSTRVRTPRKNTFVYEEEDTTKNKRGNKRRKEDSEAGVSDNTPKKRGRKPKSSLVESRNSTRLKRLVKSGQSLACPNQGCRAKFTTALGYQSHVKICGIKEEEREKFPCEICGKQYMSYPGLTYHMKAKHTESEPINSDHSEVKDERSLKFYQVEEEEERQLQGRVVSKEQEDKWNEMLKTESDIVCPGVGCSETFKAVSSLKEHLQSCAKTISYKCLACGKKYLSLLIIQKHIKHLHVGYMPKGMEKSDSSDVDFQAASSGESEDDSDDVEIEEIDDSGSELNDHQEDAEEIVVWDDTRAKFKKPRKKRQPPNRTSGEDVRFGPIGAKDSESYTTTESWRKQEYTHKELFPNLRPSSSYWCKVELSEVDQYLPEATTSPPFQIRRKGESQCLEESTELPLFESTSKDHSSLHGDVTFNVGGPVWAMDWCPVPDSTKNSDQYLAISTHRSFDEVHNVHKCFSRKGLIQLWNVGQLKVNSASSGSKPTLSLGIAHDFGAIWDISWCPSISKDSKTGLLKTWPDYVSNKKTNGWRKGGLTVNKIFTVRNTEVFDWNFIGSYDRLYKVWDLKSPLMPVAVIKRGVPHEIHWPYGFANIMSCEDDAFQNLTYPCVARYFTFQTNKDERLTNLASTHNCTIWSISMSEWSNILACGDAAGEVVAVHVLPKKRKTFARFGIYRAFLEEIAGNSSSSEQNKEDFSQREQKNADSVEETQTDGSAGDNGSSADRKMKEILASKEKSSVNVSTSKSDADEMMETTNASGKTDGDAKKGTPTPPKTLGEVFEKHRLVFHDVNALEFKDRVDKSDPDFKRLLSPSTMQTIPYDQFANPQAIHKVRFNPNKQSYMWLASGCASGLARLHLVKQVTT</sequence>
<dbReference type="PANTHER" id="PTHR15052">
    <property type="entry name" value="RNA POLYMERASE III TRANSCRIPTION INITIATION FACTOR COMPLEX SUBUNIT"/>
    <property type="match status" value="1"/>
</dbReference>
<dbReference type="Proteomes" id="UP000275408">
    <property type="component" value="Unassembled WGS sequence"/>
</dbReference>
<evidence type="ECO:0000256" key="3">
    <source>
        <dbReference type="ARBA" id="ARBA00023242"/>
    </source>
</evidence>
<feature type="compositionally biased region" description="Basic and acidic residues" evidence="5">
    <location>
        <begin position="863"/>
        <end position="877"/>
    </location>
</feature>
<keyword evidence="2" id="KW-0804">Transcription</keyword>
<dbReference type="InterPro" id="IPR036236">
    <property type="entry name" value="Znf_C2H2_sf"/>
</dbReference>
<gene>
    <name evidence="7" type="ORF">pdam_00017117</name>
</gene>
<proteinExistence type="predicted"/>
<evidence type="ECO:0000256" key="5">
    <source>
        <dbReference type="SAM" id="MobiDB-lite"/>
    </source>
</evidence>
<feature type="region of interest" description="Disordered" evidence="5">
    <location>
        <begin position="417"/>
        <end position="443"/>
    </location>
</feature>
<feature type="domain" description="C2H2-type" evidence="6">
    <location>
        <begin position="386"/>
        <end position="414"/>
    </location>
</feature>
<dbReference type="PROSITE" id="PS50157">
    <property type="entry name" value="ZINC_FINGER_C2H2_2"/>
    <property type="match status" value="3"/>
</dbReference>
<dbReference type="PANTHER" id="PTHR15052:SF2">
    <property type="entry name" value="GENERAL TRANSCRIPTION FACTOR 3C POLYPEPTIDE 2"/>
    <property type="match status" value="1"/>
</dbReference>
<dbReference type="SUPFAM" id="SSF57667">
    <property type="entry name" value="beta-beta-alpha zinc fingers"/>
    <property type="match status" value="3"/>
</dbReference>
<dbReference type="Gene3D" id="2.130.10.10">
    <property type="entry name" value="YVTN repeat-like/Quinoprotein amine dehydrogenase"/>
    <property type="match status" value="1"/>
</dbReference>
<dbReference type="SMART" id="SM00355">
    <property type="entry name" value="ZnF_C2H2"/>
    <property type="match status" value="6"/>
</dbReference>
<keyword evidence="3" id="KW-0539">Nucleus</keyword>
<evidence type="ECO:0000313" key="7">
    <source>
        <dbReference type="EMBL" id="RMX60409.1"/>
    </source>
</evidence>
<comment type="caution">
    <text evidence="7">The sequence shown here is derived from an EMBL/GenBank/DDBJ whole genome shotgun (WGS) entry which is preliminary data.</text>
</comment>
<dbReference type="InterPro" id="IPR013087">
    <property type="entry name" value="Znf_C2H2_type"/>
</dbReference>
<feature type="region of interest" description="Disordered" evidence="5">
    <location>
        <begin position="858"/>
        <end position="948"/>
    </location>
</feature>
<comment type="subcellular location">
    <subcellularLocation>
        <location evidence="1">Nucleus</location>
    </subcellularLocation>
</comment>
<feature type="compositionally biased region" description="Acidic residues" evidence="5">
    <location>
        <begin position="434"/>
        <end position="443"/>
    </location>
</feature>
<dbReference type="STRING" id="46731.A0A3M6V3K6"/>
<dbReference type="GO" id="GO:0008270">
    <property type="term" value="F:zinc ion binding"/>
    <property type="evidence" value="ECO:0007669"/>
    <property type="project" value="UniProtKB-KW"/>
</dbReference>
<name>A0A3M6V3K6_POCDA</name>
<keyword evidence="4" id="KW-0862">Zinc</keyword>
<feature type="compositionally biased region" description="Basic and acidic residues" evidence="5">
    <location>
        <begin position="895"/>
        <end position="909"/>
    </location>
</feature>
<dbReference type="GO" id="GO:0005634">
    <property type="term" value="C:nucleus"/>
    <property type="evidence" value="ECO:0007669"/>
    <property type="project" value="UniProtKB-SubCell"/>
</dbReference>
<evidence type="ECO:0000256" key="1">
    <source>
        <dbReference type="ARBA" id="ARBA00004123"/>
    </source>
</evidence>
<dbReference type="AlphaFoldDB" id="A0A3M6V3K6"/>
<keyword evidence="8" id="KW-1185">Reference proteome</keyword>
<dbReference type="InterPro" id="IPR036322">
    <property type="entry name" value="WD40_repeat_dom_sf"/>
</dbReference>
<dbReference type="EMBL" id="RCHS01000151">
    <property type="protein sequence ID" value="RMX60409.1"/>
    <property type="molecule type" value="Genomic_DNA"/>
</dbReference>
<feature type="compositionally biased region" description="Polar residues" evidence="5">
    <location>
        <begin position="884"/>
        <end position="894"/>
    </location>
</feature>
<protein>
    <recommendedName>
        <fullName evidence="6">C2H2-type domain-containing protein</fullName>
    </recommendedName>
</protein>
<keyword evidence="4" id="KW-0863">Zinc-finger</keyword>
<dbReference type="FunFam" id="3.30.160.60:FF:000270">
    <property type="entry name" value="Zinc finger protein 512"/>
    <property type="match status" value="1"/>
</dbReference>
<feature type="compositionally biased region" description="Polar residues" evidence="5">
    <location>
        <begin position="128"/>
        <end position="142"/>
    </location>
</feature>
<reference evidence="7 8" key="1">
    <citation type="journal article" date="2018" name="Sci. Rep.">
        <title>Comparative analysis of the Pocillopora damicornis genome highlights role of immune system in coral evolution.</title>
        <authorList>
            <person name="Cunning R."/>
            <person name="Bay R.A."/>
            <person name="Gillette P."/>
            <person name="Baker A.C."/>
            <person name="Traylor-Knowles N."/>
        </authorList>
    </citation>
    <scope>NUCLEOTIDE SEQUENCE [LARGE SCALE GENOMIC DNA]</scope>
    <source>
        <strain evidence="7">RSMAS</strain>
        <tissue evidence="7">Whole animal</tissue>
    </source>
</reference>